<feature type="domain" description="CTLH" evidence="5">
    <location>
        <begin position="368"/>
        <end position="438"/>
    </location>
</feature>
<organism evidence="6 7">
    <name type="scientific">Trichoderma lentiforme</name>
    <dbReference type="NCBI Taxonomy" id="1567552"/>
    <lineage>
        <taxon>Eukaryota</taxon>
        <taxon>Fungi</taxon>
        <taxon>Dikarya</taxon>
        <taxon>Ascomycota</taxon>
        <taxon>Pezizomycotina</taxon>
        <taxon>Sordariomycetes</taxon>
        <taxon>Hypocreomycetidae</taxon>
        <taxon>Hypocreales</taxon>
        <taxon>Hypocreaceae</taxon>
        <taxon>Trichoderma</taxon>
    </lineage>
</organism>
<dbReference type="PROSITE" id="PS50294">
    <property type="entry name" value="WD_REPEATS_REGION"/>
    <property type="match status" value="2"/>
</dbReference>
<dbReference type="SUPFAM" id="SSF50978">
    <property type="entry name" value="WD40 repeat-like"/>
    <property type="match status" value="1"/>
</dbReference>
<dbReference type="PROSITE" id="PS50082">
    <property type="entry name" value="WD_REPEATS_2"/>
    <property type="match status" value="3"/>
</dbReference>
<dbReference type="InterPro" id="IPR036322">
    <property type="entry name" value="WD40_repeat_dom_sf"/>
</dbReference>
<dbReference type="PANTHER" id="PTHR22838:SF0">
    <property type="entry name" value="WD REPEAT-CONTAINING PROTEIN 26"/>
    <property type="match status" value="1"/>
</dbReference>
<keyword evidence="2" id="KW-0677">Repeat</keyword>
<keyword evidence="1 3" id="KW-0853">WD repeat</keyword>
<protein>
    <submittedName>
        <fullName evidence="6">WD repeat-containing protein 26</fullName>
    </submittedName>
</protein>
<dbReference type="GO" id="GO:0043161">
    <property type="term" value="P:proteasome-mediated ubiquitin-dependent protein catabolic process"/>
    <property type="evidence" value="ECO:0007669"/>
    <property type="project" value="TreeGrafter"/>
</dbReference>
<feature type="compositionally biased region" description="Low complexity" evidence="4">
    <location>
        <begin position="155"/>
        <end position="179"/>
    </location>
</feature>
<evidence type="ECO:0000256" key="3">
    <source>
        <dbReference type="PROSITE-ProRule" id="PRU00221"/>
    </source>
</evidence>
<feature type="region of interest" description="Disordered" evidence="4">
    <location>
        <begin position="151"/>
        <end position="331"/>
    </location>
</feature>
<dbReference type="InterPro" id="IPR001680">
    <property type="entry name" value="WD40_rpt"/>
</dbReference>
<dbReference type="InterPro" id="IPR006595">
    <property type="entry name" value="CTLH_C"/>
</dbReference>
<evidence type="ECO:0000256" key="1">
    <source>
        <dbReference type="ARBA" id="ARBA00022574"/>
    </source>
</evidence>
<feature type="compositionally biased region" description="Low complexity" evidence="4">
    <location>
        <begin position="186"/>
        <end position="205"/>
    </location>
</feature>
<evidence type="ECO:0000313" key="6">
    <source>
        <dbReference type="EMBL" id="KAF3057915.1"/>
    </source>
</evidence>
<feature type="compositionally biased region" description="Low complexity" evidence="4">
    <location>
        <begin position="239"/>
        <end position="252"/>
    </location>
</feature>
<dbReference type="PROSITE" id="PS00678">
    <property type="entry name" value="WD_REPEATS_1"/>
    <property type="match status" value="1"/>
</dbReference>
<reference evidence="6 7" key="1">
    <citation type="submission" date="2018-06" db="EMBL/GenBank/DDBJ databases">
        <title>Genome analysis of cellulolytic fungus Trichoderma lentiforme CFAM-422.</title>
        <authorList>
            <person name="Steindorff A.S."/>
            <person name="Formighieri E.F."/>
            <person name="Midorikawa G.E.O."/>
            <person name="Tamietti M.S."/>
            <person name="Ramos E.Z."/>
            <person name="Silva A.S."/>
            <person name="Bon E.P.S."/>
            <person name="Mendes T.D."/>
            <person name="Damaso M.C.T."/>
            <person name="Favaro L.C.L."/>
        </authorList>
    </citation>
    <scope>NUCLEOTIDE SEQUENCE [LARGE SCALE GENOMIC DNA]</scope>
    <source>
        <strain evidence="6 7">CFAM-422</strain>
    </source>
</reference>
<dbReference type="Gene3D" id="2.130.10.10">
    <property type="entry name" value="YVTN repeat-like/Quinoprotein amine dehydrogenase"/>
    <property type="match status" value="1"/>
</dbReference>
<feature type="repeat" description="WD" evidence="3">
    <location>
        <begin position="553"/>
        <end position="594"/>
    </location>
</feature>
<comment type="caution">
    <text evidence="6">The sequence shown here is derived from an EMBL/GenBank/DDBJ whole genome shotgun (WGS) entry which is preliminary data.</text>
</comment>
<dbReference type="Pfam" id="PF23627">
    <property type="entry name" value="LisH_WDR26"/>
    <property type="match status" value="1"/>
</dbReference>
<keyword evidence="7" id="KW-1185">Reference proteome</keyword>
<dbReference type="Proteomes" id="UP000801864">
    <property type="component" value="Unassembled WGS sequence"/>
</dbReference>
<dbReference type="Pfam" id="PF00400">
    <property type="entry name" value="WD40"/>
    <property type="match status" value="4"/>
</dbReference>
<evidence type="ECO:0000256" key="4">
    <source>
        <dbReference type="SAM" id="MobiDB-lite"/>
    </source>
</evidence>
<dbReference type="CDD" id="cd00200">
    <property type="entry name" value="WD40"/>
    <property type="match status" value="1"/>
</dbReference>
<proteinExistence type="predicted"/>
<evidence type="ECO:0000313" key="7">
    <source>
        <dbReference type="Proteomes" id="UP000801864"/>
    </source>
</evidence>
<accession>A0A9P5C6W9</accession>
<dbReference type="InterPro" id="IPR019775">
    <property type="entry name" value="WD40_repeat_CS"/>
</dbReference>
<dbReference type="SMART" id="SM00320">
    <property type="entry name" value="WD40"/>
    <property type="match status" value="7"/>
</dbReference>
<feature type="repeat" description="WD" evidence="3">
    <location>
        <begin position="603"/>
        <end position="637"/>
    </location>
</feature>
<sequence>MNARTDVARVPYPQEQHSVQDWPVPATKYLPTEIGRCAILIGTLILHATTAYLDINPSDDIFLIPHAPTTTRSVCSALLLRPHTSISASHLLVSLSSWRATLLDSRRPPRLKLAFALWPSASLPTSSPQHSAAVCRPEVDVDQLLNPRALSVDVSDGPSSPQASRSSSDTSSSALNTISTSGPIGSSARASATATNIASSSASRAPSTLLQSPSQILGRRRRLSSDYQPEGEPHNTLPAADAGSAAADATAGRPLKRRRRGGAGTNMLSDGDMAGSPNGSGIAQSNGSFTTPTSQRDAASSMATNGSRKAGVVTNGSSNGERRSSSQPTTYFGHNREEVTRILIQALTDMGYQAAADNISQQSGYSLESPTVAAFRSAVLAGSWAEAEELLRGATVADETSEGGNGLVLTSGSDKDVMRFWLRQQKFLELLEQKDTTRALTTLRGELTPLYHDTTKLHFLSSLLMCQSTEDLMQKASWDGASGQSRRKLLSELSKRISPSVMLPENRLAVLLDHVKQSQINTCLYHTAASSPSLYSDHLCDRRNFPSEFALELGDLGGEVWSVRFSHDGTRLAACGSREHVKIWDTQTFAVTHVLPNHGTEGVGDIAWSPDDSMIITCSFDKYARLWDTNTGTLIKTLRKFAEPVSGCVWASNSRSFVLGSLDKVHGLCTFNVYDDDIIEWNKKHRVQDLCGSPDERLLVAVDDLQNIHVYDATTRELEYDLELKARPTSVSISHDSKHLLVNKQDGEAQLIDLATRNSVHKFLGHTGGEFLIRSAFGGANESFVMSGSEDGNILIWHKNIGAAVERLQGHQPRCNAVVWNPADPCMLASCGDDGRIKIWTNKARSVELRARHLRGSNGWRSMGDES</sequence>
<dbReference type="InterPro" id="IPR051350">
    <property type="entry name" value="WD_repeat-ST_regulator"/>
</dbReference>
<dbReference type="AlphaFoldDB" id="A0A9P5C6W9"/>
<evidence type="ECO:0000256" key="2">
    <source>
        <dbReference type="ARBA" id="ARBA00022737"/>
    </source>
</evidence>
<dbReference type="PROSITE" id="PS50897">
    <property type="entry name" value="CTLH"/>
    <property type="match status" value="1"/>
</dbReference>
<gene>
    <name evidence="6" type="ORF">CFAM422_012121</name>
</gene>
<dbReference type="PANTHER" id="PTHR22838">
    <property type="entry name" value="WD REPEAT PROTEIN 26-RELATED"/>
    <property type="match status" value="1"/>
</dbReference>
<feature type="compositionally biased region" description="Polar residues" evidence="4">
    <location>
        <begin position="277"/>
        <end position="307"/>
    </location>
</feature>
<feature type="repeat" description="WD" evidence="3">
    <location>
        <begin position="808"/>
        <end position="840"/>
    </location>
</feature>
<dbReference type="InterPro" id="IPR015943">
    <property type="entry name" value="WD40/YVTN_repeat-like_dom_sf"/>
</dbReference>
<evidence type="ECO:0000259" key="5">
    <source>
        <dbReference type="PROSITE" id="PS50897"/>
    </source>
</evidence>
<dbReference type="GO" id="GO:0034657">
    <property type="term" value="C:GID complex"/>
    <property type="evidence" value="ECO:0007669"/>
    <property type="project" value="TreeGrafter"/>
</dbReference>
<name>A0A9P5C6W9_9HYPO</name>
<feature type="compositionally biased region" description="Polar residues" evidence="4">
    <location>
        <begin position="206"/>
        <end position="215"/>
    </location>
</feature>
<dbReference type="EMBL" id="QLNT01000027">
    <property type="protein sequence ID" value="KAF3057915.1"/>
    <property type="molecule type" value="Genomic_DNA"/>
</dbReference>